<dbReference type="Gene3D" id="1.10.510.10">
    <property type="entry name" value="Transferase(Phosphotransferase) domain 1"/>
    <property type="match status" value="1"/>
</dbReference>
<evidence type="ECO:0000256" key="1">
    <source>
        <dbReference type="ARBA" id="ARBA00022679"/>
    </source>
</evidence>
<sequence length="193" mass="22046">ECVYLYIQMEKCNYSLAEWLSVNTTTSSRFVNRMKSWFKQIVEAVSFIHGKNIIHRDLKPSNILIGDGNLLKICDLGISTERLKEGKDDSVTNRSHPGTELYMSPEQRVSSKTAFGHKYSSQSDVFSLGLILTELCVVMTTTERSSIFNDYRDGKQSSRISDAKTREFVKLLTQMNPTSRPTCRDMLDHLYLA</sequence>
<dbReference type="InterPro" id="IPR008271">
    <property type="entry name" value="Ser/Thr_kinase_AS"/>
</dbReference>
<proteinExistence type="inferred from homology"/>
<dbReference type="GO" id="GO:0005524">
    <property type="term" value="F:ATP binding"/>
    <property type="evidence" value="ECO:0007669"/>
    <property type="project" value="UniProtKB-KW"/>
</dbReference>
<dbReference type="InterPro" id="IPR050339">
    <property type="entry name" value="CC_SR_Kinase"/>
</dbReference>
<evidence type="ECO:0000256" key="4">
    <source>
        <dbReference type="ARBA" id="ARBA00022840"/>
    </source>
</evidence>
<evidence type="ECO:0000313" key="8">
    <source>
        <dbReference type="Proteomes" id="UP001432027"/>
    </source>
</evidence>
<keyword evidence="3" id="KW-0418">Kinase</keyword>
<dbReference type="SUPFAM" id="SSF56112">
    <property type="entry name" value="Protein kinase-like (PK-like)"/>
    <property type="match status" value="1"/>
</dbReference>
<keyword evidence="1" id="KW-0808">Transferase</keyword>
<evidence type="ECO:0000259" key="6">
    <source>
        <dbReference type="PROSITE" id="PS50011"/>
    </source>
</evidence>
<dbReference type="Proteomes" id="UP001432027">
    <property type="component" value="Unassembled WGS sequence"/>
</dbReference>
<dbReference type="PROSITE" id="PS50011">
    <property type="entry name" value="PROTEIN_KINASE_DOM"/>
    <property type="match status" value="1"/>
</dbReference>
<dbReference type="EMBL" id="BTSX01000005">
    <property type="protein sequence ID" value="GMS98365.1"/>
    <property type="molecule type" value="Genomic_DNA"/>
</dbReference>
<comment type="caution">
    <text evidence="7">The sequence shown here is derived from an EMBL/GenBank/DDBJ whole genome shotgun (WGS) entry which is preliminary data.</text>
</comment>
<evidence type="ECO:0000313" key="7">
    <source>
        <dbReference type="EMBL" id="GMS98365.1"/>
    </source>
</evidence>
<dbReference type="SMART" id="SM00220">
    <property type="entry name" value="S_TKc"/>
    <property type="match status" value="1"/>
</dbReference>
<dbReference type="PANTHER" id="PTHR11042:SF91">
    <property type="entry name" value="EUKARYOTIC TRANSLATION INITIATION FACTOR 2-ALPHA KINASE"/>
    <property type="match status" value="1"/>
</dbReference>
<reference evidence="7" key="1">
    <citation type="submission" date="2023-10" db="EMBL/GenBank/DDBJ databases">
        <title>Genome assembly of Pristionchus species.</title>
        <authorList>
            <person name="Yoshida K."/>
            <person name="Sommer R.J."/>
        </authorList>
    </citation>
    <scope>NUCLEOTIDE SEQUENCE</scope>
    <source>
        <strain evidence="7">RS0144</strain>
    </source>
</reference>
<dbReference type="FunFam" id="1.10.510.10:FF:001020">
    <property type="entry name" value="Transmembrane ion channel"/>
    <property type="match status" value="1"/>
</dbReference>
<evidence type="ECO:0000256" key="2">
    <source>
        <dbReference type="ARBA" id="ARBA00022741"/>
    </source>
</evidence>
<dbReference type="InterPro" id="IPR011009">
    <property type="entry name" value="Kinase-like_dom_sf"/>
</dbReference>
<dbReference type="AlphaFoldDB" id="A0AAV5TV34"/>
<accession>A0AAV5TV34</accession>
<dbReference type="GO" id="GO:0005737">
    <property type="term" value="C:cytoplasm"/>
    <property type="evidence" value="ECO:0007669"/>
    <property type="project" value="TreeGrafter"/>
</dbReference>
<comment type="similarity">
    <text evidence="5">Belongs to the protein kinase superfamily. Ser/Thr protein kinase family. GCN2 subfamily.</text>
</comment>
<name>A0AAV5TV34_9BILA</name>
<protein>
    <recommendedName>
        <fullName evidence="6">Protein kinase domain-containing protein</fullName>
    </recommendedName>
</protein>
<feature type="non-terminal residue" evidence="7">
    <location>
        <position position="1"/>
    </location>
</feature>
<gene>
    <name evidence="7" type="ORF">PENTCL1PPCAC_20540</name>
</gene>
<dbReference type="GO" id="GO:0004694">
    <property type="term" value="F:eukaryotic translation initiation factor 2alpha kinase activity"/>
    <property type="evidence" value="ECO:0007669"/>
    <property type="project" value="TreeGrafter"/>
</dbReference>
<feature type="domain" description="Protein kinase" evidence="6">
    <location>
        <begin position="1"/>
        <end position="192"/>
    </location>
</feature>
<dbReference type="PROSITE" id="PS00108">
    <property type="entry name" value="PROTEIN_KINASE_ST"/>
    <property type="match status" value="1"/>
</dbReference>
<dbReference type="InterPro" id="IPR000719">
    <property type="entry name" value="Prot_kinase_dom"/>
</dbReference>
<organism evidence="7 8">
    <name type="scientific">Pristionchus entomophagus</name>
    <dbReference type="NCBI Taxonomy" id="358040"/>
    <lineage>
        <taxon>Eukaryota</taxon>
        <taxon>Metazoa</taxon>
        <taxon>Ecdysozoa</taxon>
        <taxon>Nematoda</taxon>
        <taxon>Chromadorea</taxon>
        <taxon>Rhabditida</taxon>
        <taxon>Rhabditina</taxon>
        <taxon>Diplogasteromorpha</taxon>
        <taxon>Diplogasteroidea</taxon>
        <taxon>Neodiplogasteridae</taxon>
        <taxon>Pristionchus</taxon>
    </lineage>
</organism>
<dbReference type="GO" id="GO:0005634">
    <property type="term" value="C:nucleus"/>
    <property type="evidence" value="ECO:0007669"/>
    <property type="project" value="TreeGrafter"/>
</dbReference>
<keyword evidence="8" id="KW-1185">Reference proteome</keyword>
<keyword evidence="4" id="KW-0067">ATP-binding</keyword>
<keyword evidence="2" id="KW-0547">Nucleotide-binding</keyword>
<dbReference type="PANTHER" id="PTHR11042">
    <property type="entry name" value="EUKARYOTIC TRANSLATION INITIATION FACTOR 2-ALPHA KINASE EIF2-ALPHA KINASE -RELATED"/>
    <property type="match status" value="1"/>
</dbReference>
<evidence type="ECO:0000256" key="5">
    <source>
        <dbReference type="ARBA" id="ARBA00037982"/>
    </source>
</evidence>
<evidence type="ECO:0000256" key="3">
    <source>
        <dbReference type="ARBA" id="ARBA00022777"/>
    </source>
</evidence>
<dbReference type="Pfam" id="PF00069">
    <property type="entry name" value="Pkinase"/>
    <property type="match status" value="1"/>
</dbReference>